<dbReference type="AlphaFoldDB" id="A0A1G6GIV0"/>
<keyword evidence="5 12" id="KW-0812">Transmembrane</keyword>
<dbReference type="GO" id="GO:0009279">
    <property type="term" value="C:cell outer membrane"/>
    <property type="evidence" value="ECO:0007669"/>
    <property type="project" value="UniProtKB-SubCell"/>
</dbReference>
<dbReference type="PANTHER" id="PTHR32552">
    <property type="entry name" value="FERRICHROME IRON RECEPTOR-RELATED"/>
    <property type="match status" value="1"/>
</dbReference>
<name>A0A1G6GIV0_9GAMM</name>
<dbReference type="OrthoDB" id="15609at2"/>
<proteinExistence type="inferred from homology"/>
<evidence type="ECO:0000256" key="13">
    <source>
        <dbReference type="RuleBase" id="RU003357"/>
    </source>
</evidence>
<comment type="subcellular location">
    <subcellularLocation>
        <location evidence="1 12">Cell outer membrane</location>
        <topology evidence="1 12">Multi-pass membrane protein</topology>
    </subcellularLocation>
</comment>
<organism evidence="18 19">
    <name type="scientific">Acinetobacter boissieri</name>
    <dbReference type="NCBI Taxonomy" id="1219383"/>
    <lineage>
        <taxon>Bacteria</taxon>
        <taxon>Pseudomonadati</taxon>
        <taxon>Pseudomonadota</taxon>
        <taxon>Gammaproteobacteria</taxon>
        <taxon>Moraxellales</taxon>
        <taxon>Moraxellaceae</taxon>
        <taxon>Acinetobacter</taxon>
    </lineage>
</organism>
<keyword evidence="8" id="KW-0406">Ion transport</keyword>
<evidence type="ECO:0000259" key="17">
    <source>
        <dbReference type="Pfam" id="PF07715"/>
    </source>
</evidence>
<dbReference type="Gene3D" id="2.40.170.20">
    <property type="entry name" value="TonB-dependent receptor, beta-barrel domain"/>
    <property type="match status" value="1"/>
</dbReference>
<keyword evidence="2 12" id="KW-0813">Transport</keyword>
<dbReference type="Gene3D" id="2.170.130.10">
    <property type="entry name" value="TonB-dependent receptor, plug domain"/>
    <property type="match status" value="1"/>
</dbReference>
<evidence type="ECO:0000256" key="9">
    <source>
        <dbReference type="ARBA" id="ARBA00023077"/>
    </source>
</evidence>
<evidence type="ECO:0000256" key="3">
    <source>
        <dbReference type="ARBA" id="ARBA00022452"/>
    </source>
</evidence>
<evidence type="ECO:0000256" key="14">
    <source>
        <dbReference type="SAM" id="MobiDB-lite"/>
    </source>
</evidence>
<dbReference type="InterPro" id="IPR037066">
    <property type="entry name" value="Plug_dom_sf"/>
</dbReference>
<feature type="domain" description="TonB-dependent receptor-like beta-barrel" evidence="16">
    <location>
        <begin position="244"/>
        <end position="695"/>
    </location>
</feature>
<reference evidence="19" key="1">
    <citation type="submission" date="2016-09" db="EMBL/GenBank/DDBJ databases">
        <authorList>
            <person name="Varghese N."/>
            <person name="Submissions S."/>
        </authorList>
    </citation>
    <scope>NUCLEOTIDE SEQUENCE [LARGE SCALE GENOMIC DNA]</scope>
    <source>
        <strain evidence="19">ANC 4422</strain>
    </source>
</reference>
<keyword evidence="6 15" id="KW-0732">Signal</keyword>
<evidence type="ECO:0000256" key="10">
    <source>
        <dbReference type="ARBA" id="ARBA00023136"/>
    </source>
</evidence>
<evidence type="ECO:0000313" key="19">
    <source>
        <dbReference type="Proteomes" id="UP000242501"/>
    </source>
</evidence>
<feature type="signal peptide" evidence="15">
    <location>
        <begin position="1"/>
        <end position="24"/>
    </location>
</feature>
<sequence length="740" mass="81433">MKTFEKKLLSVSVLSILLSATAQAQSVDVGVVSVKGQALGGGMMVQEDTPKARSVVTSDALNSNPSAGNALDKIAKVPGLQMSSTDSSGISGLNYTMRGMGADQIGLSADGIPLNDSGNYAVYPNLLGDSENISQVFVTQGSAEVDGPHIGSSGGNIGLSTKRPDKNAGLFVEQKFGSNDLKKTFARIETGQIGNFSAWLSASHTTADKWKGQGDLESNRVEANAFYKADNGNTSSLIVKYNKQENYQYNSVKKSDFDASPNPDGTTGHKADYSSNPTNSKYYQYARNPFENLNVSFTQDLILSDSFKATIQPYYYWGNGGGATESKTLNTSSKSNLYDLKNVINTQKFYRPSMTTTWRPGVTVKAKWDLNDQHSLSAGYWYERARQRQTQPFIYTDNGIPRDVWAESNQFIDAKGQVVQGRNQLTITPAQRVWLQDAWYVSPKVTLLGGLAWENVERKGNNFGSLSTTAYTKQAKYNELLPNFSAKYQLNDQHQFFYNLSKNMRAPQSYVLYNADDSISLKPELSLNQELGWRYQTQDMLLSATAFNMHYKNRQISSQNGSGDDLMINAGKVDSRGVELEWSGNLPYNMNYYTSYSYTDSQQKGMAVKKGVSLPTVGKQTPNTSKNVFTAGIGYDNRTWSWNFSGNYTGPFYGDLTNDEKISGRTTFDFAAGVHVPVKGNFVKDVTLSFGVNNIFDKEYLASAKTVQINSKTTGTATGSAPLYNIGEERTFVISLSAKL</sequence>
<evidence type="ECO:0000256" key="8">
    <source>
        <dbReference type="ARBA" id="ARBA00023065"/>
    </source>
</evidence>
<dbReference type="GO" id="GO:0015344">
    <property type="term" value="F:siderophore uptake transmembrane transporter activity"/>
    <property type="evidence" value="ECO:0007669"/>
    <property type="project" value="TreeGrafter"/>
</dbReference>
<keyword evidence="9 13" id="KW-0798">TonB box</keyword>
<comment type="similarity">
    <text evidence="12 13">Belongs to the TonB-dependent receptor family.</text>
</comment>
<keyword evidence="7" id="KW-0408">Iron</keyword>
<keyword evidence="11 12" id="KW-0998">Cell outer membrane</keyword>
<protein>
    <submittedName>
        <fullName evidence="18">Iron complex outermembrane recepter protein</fullName>
    </submittedName>
</protein>
<dbReference type="EMBL" id="FMYL01000001">
    <property type="protein sequence ID" value="SDB81864.1"/>
    <property type="molecule type" value="Genomic_DNA"/>
</dbReference>
<evidence type="ECO:0000256" key="15">
    <source>
        <dbReference type="SAM" id="SignalP"/>
    </source>
</evidence>
<keyword evidence="19" id="KW-1185">Reference proteome</keyword>
<keyword evidence="4" id="KW-0410">Iron transport</keyword>
<dbReference type="PANTHER" id="PTHR32552:SF89">
    <property type="entry name" value="CATECHOLATE SIDEROPHORE RECEPTOR FIU"/>
    <property type="match status" value="1"/>
</dbReference>
<feature type="region of interest" description="Disordered" evidence="14">
    <location>
        <begin position="252"/>
        <end position="273"/>
    </location>
</feature>
<dbReference type="CDD" id="cd01347">
    <property type="entry name" value="ligand_gated_channel"/>
    <property type="match status" value="1"/>
</dbReference>
<keyword evidence="3 12" id="KW-1134">Transmembrane beta strand</keyword>
<evidence type="ECO:0000256" key="7">
    <source>
        <dbReference type="ARBA" id="ARBA00023004"/>
    </source>
</evidence>
<evidence type="ECO:0000256" key="5">
    <source>
        <dbReference type="ARBA" id="ARBA00022692"/>
    </source>
</evidence>
<dbReference type="Proteomes" id="UP000242501">
    <property type="component" value="Unassembled WGS sequence"/>
</dbReference>
<evidence type="ECO:0000256" key="1">
    <source>
        <dbReference type="ARBA" id="ARBA00004571"/>
    </source>
</evidence>
<dbReference type="Pfam" id="PF07715">
    <property type="entry name" value="Plug"/>
    <property type="match status" value="1"/>
</dbReference>
<accession>A0A1G6GIV0</accession>
<feature type="chain" id="PRO_5017442409" evidence="15">
    <location>
        <begin position="25"/>
        <end position="740"/>
    </location>
</feature>
<evidence type="ECO:0000259" key="16">
    <source>
        <dbReference type="Pfam" id="PF00593"/>
    </source>
</evidence>
<evidence type="ECO:0000256" key="4">
    <source>
        <dbReference type="ARBA" id="ARBA00022496"/>
    </source>
</evidence>
<evidence type="ECO:0000313" key="18">
    <source>
        <dbReference type="EMBL" id="SDB81864.1"/>
    </source>
</evidence>
<dbReference type="SUPFAM" id="SSF56935">
    <property type="entry name" value="Porins"/>
    <property type="match status" value="1"/>
</dbReference>
<evidence type="ECO:0000256" key="2">
    <source>
        <dbReference type="ARBA" id="ARBA00022448"/>
    </source>
</evidence>
<feature type="domain" description="TonB-dependent receptor plug" evidence="17">
    <location>
        <begin position="46"/>
        <end position="145"/>
    </location>
</feature>
<evidence type="ECO:0000256" key="11">
    <source>
        <dbReference type="ARBA" id="ARBA00023237"/>
    </source>
</evidence>
<gene>
    <name evidence="18" type="ORF">SAMN05421733_101225</name>
</gene>
<keyword evidence="10 12" id="KW-0472">Membrane</keyword>
<dbReference type="InterPro" id="IPR012910">
    <property type="entry name" value="Plug_dom"/>
</dbReference>
<dbReference type="InterPro" id="IPR000531">
    <property type="entry name" value="Beta-barrel_TonB"/>
</dbReference>
<dbReference type="InterPro" id="IPR039426">
    <property type="entry name" value="TonB-dep_rcpt-like"/>
</dbReference>
<dbReference type="PROSITE" id="PS52016">
    <property type="entry name" value="TONB_DEPENDENT_REC_3"/>
    <property type="match status" value="1"/>
</dbReference>
<evidence type="ECO:0000256" key="6">
    <source>
        <dbReference type="ARBA" id="ARBA00022729"/>
    </source>
</evidence>
<dbReference type="InterPro" id="IPR036942">
    <property type="entry name" value="Beta-barrel_TonB_sf"/>
</dbReference>
<dbReference type="STRING" id="1219383.SAMN05421733_101225"/>
<evidence type="ECO:0000256" key="12">
    <source>
        <dbReference type="PROSITE-ProRule" id="PRU01360"/>
    </source>
</evidence>
<dbReference type="RefSeq" id="WP_092746490.1">
    <property type="nucleotide sequence ID" value="NZ_FMYL01000001.1"/>
</dbReference>
<dbReference type="Pfam" id="PF00593">
    <property type="entry name" value="TonB_dep_Rec_b-barrel"/>
    <property type="match status" value="1"/>
</dbReference>